<dbReference type="GO" id="GO:0046872">
    <property type="term" value="F:metal ion binding"/>
    <property type="evidence" value="ECO:0007669"/>
    <property type="project" value="UniProtKB-KW"/>
</dbReference>
<protein>
    <submittedName>
        <fullName evidence="2">ADP-ribosylglycohydrolase</fullName>
    </submittedName>
</protein>
<dbReference type="InterPro" id="IPR005502">
    <property type="entry name" value="Ribosyl_crysJ1"/>
</dbReference>
<evidence type="ECO:0000313" key="3">
    <source>
        <dbReference type="Proteomes" id="UP000256977"/>
    </source>
</evidence>
<dbReference type="Proteomes" id="UP000256977">
    <property type="component" value="Unassembled WGS sequence"/>
</dbReference>
<dbReference type="SUPFAM" id="SSF101478">
    <property type="entry name" value="ADP-ribosylglycohydrolase"/>
    <property type="match status" value="1"/>
</dbReference>
<keyword evidence="1" id="KW-0479">Metal-binding</keyword>
<comment type="cofactor">
    <cofactor evidence="1">
        <name>Mg(2+)</name>
        <dbReference type="ChEBI" id="CHEBI:18420"/>
    </cofactor>
    <text evidence="1">Binds 2 magnesium ions per subunit.</text>
</comment>
<comment type="caution">
    <text evidence="2">The sequence shown here is derived from an EMBL/GenBank/DDBJ whole genome shotgun (WGS) entry which is preliminary data.</text>
</comment>
<dbReference type="GO" id="GO:0016787">
    <property type="term" value="F:hydrolase activity"/>
    <property type="evidence" value="ECO:0007669"/>
    <property type="project" value="UniProtKB-KW"/>
</dbReference>
<dbReference type="Pfam" id="PF03747">
    <property type="entry name" value="ADP_ribosyl_GH"/>
    <property type="match status" value="1"/>
</dbReference>
<proteinExistence type="predicted"/>
<dbReference type="AlphaFoldDB" id="A0A3D9JP98"/>
<keyword evidence="3" id="KW-1185">Reference proteome</keyword>
<feature type="binding site" evidence="1">
    <location>
        <position position="405"/>
    </location>
    <ligand>
        <name>Mg(2+)</name>
        <dbReference type="ChEBI" id="CHEBI:18420"/>
        <label>1</label>
    </ligand>
</feature>
<evidence type="ECO:0000313" key="2">
    <source>
        <dbReference type="EMBL" id="RED75800.1"/>
    </source>
</evidence>
<accession>A0A3D9JP98</accession>
<organism evidence="2 3">
    <name type="scientific">Cohnella phaseoli</name>
    <dbReference type="NCBI Taxonomy" id="456490"/>
    <lineage>
        <taxon>Bacteria</taxon>
        <taxon>Bacillati</taxon>
        <taxon>Bacillota</taxon>
        <taxon>Bacilli</taxon>
        <taxon>Bacillales</taxon>
        <taxon>Paenibacillaceae</taxon>
        <taxon>Cohnella</taxon>
    </lineage>
</organism>
<dbReference type="EMBL" id="QRDZ01000014">
    <property type="protein sequence ID" value="RED75800.1"/>
    <property type="molecule type" value="Genomic_DNA"/>
</dbReference>
<keyword evidence="2" id="KW-0378">Hydrolase</keyword>
<name>A0A3D9JP98_9BACL</name>
<dbReference type="Gene3D" id="1.10.4080.10">
    <property type="entry name" value="ADP-ribosylation/Crystallin J1"/>
    <property type="match status" value="1"/>
</dbReference>
<sequence length="469" mass="52627">MKEMSFGGEKMTLRRYPWLKYADDLHVEQLQAYEEGYDTQGLEAEIAAIQALEASEPEREERAGQLLDRTAQLPRRSGYAYREPSDLEGIQLERPDLRFPVMKAPTGRQLYDKLYGAWLGRSAGCLLGQPVEGWKRERLHGFLKETGNYPLQSYMSSDVPEALIGKYEIINEGQVYGSSFINWINNVRHMVEDDDMNYTIIGLSILEKYGFDFTPDDVADSWLMNLPILRTCTAERVAYKNLVNGIEPPRSASCRNVYREWIGAQIRADFFGYANPGHPEKAAEMAWRDASISHVKNGIYGEMWVAAMLAAAAVTDDIERIVQAGLAEIPKQSRLAEDIRTVLSWRREGIGWEETIERIHLQYDEHKSHHWCHTNPNAMIVAMGLLYGDTDLQKSIGLAVTAAFDTDCNGATVGSIVGMILGAQALPEKWIAPLNDKIVSGVDGFGLVKISELAERTATIVSANPYVQI</sequence>
<gene>
    <name evidence="2" type="ORF">DFP98_114161</name>
</gene>
<keyword evidence="1" id="KW-0460">Magnesium</keyword>
<reference evidence="2 3" key="1">
    <citation type="submission" date="2018-07" db="EMBL/GenBank/DDBJ databases">
        <title>Genomic Encyclopedia of Type Strains, Phase III (KMG-III): the genomes of soil and plant-associated and newly described type strains.</title>
        <authorList>
            <person name="Whitman W."/>
        </authorList>
    </citation>
    <scope>NUCLEOTIDE SEQUENCE [LARGE SCALE GENOMIC DNA]</scope>
    <source>
        <strain evidence="2 3">CECT 7287</strain>
    </source>
</reference>
<evidence type="ECO:0000256" key="1">
    <source>
        <dbReference type="PIRSR" id="PIRSR605502-1"/>
    </source>
</evidence>
<feature type="binding site" evidence="1">
    <location>
        <position position="407"/>
    </location>
    <ligand>
        <name>Mg(2+)</name>
        <dbReference type="ChEBI" id="CHEBI:18420"/>
        <label>1</label>
    </ligand>
</feature>
<dbReference type="InterPro" id="IPR036705">
    <property type="entry name" value="Ribosyl_crysJ1_sf"/>
</dbReference>